<dbReference type="EMBL" id="LLZH01000353">
    <property type="protein sequence ID" value="KUL21410.1"/>
    <property type="molecule type" value="Genomic_DNA"/>
</dbReference>
<dbReference type="RefSeq" id="WP_067708765.1">
    <property type="nucleotide sequence ID" value="NZ_LLZH01000353.1"/>
</dbReference>
<dbReference type="Gene3D" id="3.20.20.80">
    <property type="entry name" value="Glycosidases"/>
    <property type="match status" value="1"/>
</dbReference>
<dbReference type="InterPro" id="IPR017853">
    <property type="entry name" value="GH"/>
</dbReference>
<keyword evidence="2" id="KW-1185">Reference proteome</keyword>
<evidence type="ECO:0000313" key="2">
    <source>
        <dbReference type="Proteomes" id="UP000053244"/>
    </source>
</evidence>
<feature type="non-terminal residue" evidence="1">
    <location>
        <position position="1"/>
    </location>
</feature>
<comment type="caution">
    <text evidence="1">The sequence shown here is derived from an EMBL/GenBank/DDBJ whole genome shotgun (WGS) entry which is preliminary data.</text>
</comment>
<organism evidence="1 2">
    <name type="scientific">Actinoplanes awajinensis subsp. mycoplanecinus</name>
    <dbReference type="NCBI Taxonomy" id="135947"/>
    <lineage>
        <taxon>Bacteria</taxon>
        <taxon>Bacillati</taxon>
        <taxon>Actinomycetota</taxon>
        <taxon>Actinomycetes</taxon>
        <taxon>Micromonosporales</taxon>
        <taxon>Micromonosporaceae</taxon>
        <taxon>Actinoplanes</taxon>
    </lineage>
</organism>
<name>A0A101J736_9ACTN</name>
<proteinExistence type="predicted"/>
<dbReference type="AlphaFoldDB" id="A0A101J736"/>
<evidence type="ECO:0000313" key="1">
    <source>
        <dbReference type="EMBL" id="KUL21410.1"/>
    </source>
</evidence>
<sequence length="514" mass="55961">TTVPVYTSPELAPGNHTLVLTMTNRHNAASTGGMSITLDRAEVNSSTTAPPASAHASGLPWSDGGFFMHDADQVAEFAAWRGRPVDNIVAFASRETWPQMLNNWWASTVPSSFDATRDDYILSVPLWTDDTSAGADADWTTLAHEIAAVDPNGYVRLGWEMNCCFSLATNATTWRNQFSRAATLIKAAEPQLKIVFNPNEGTSNNGTIADPSTLFVAGKVDVVAIDAYDWYPAYNTDANANEHFTKKYGWNYWYDFARSKGLPFALAEFSVYTGSGDSGGDNPAYFTYVYDWLAAKNTATPGSIAFVSIFNDSQAYCQCNVYPATPNPNAAARYKSIINSLTEVGADLDDVGPEDGEFEFEVPAEEPDFSAMSCPETRNPAKYKITWKSKHIPAKNDPVSDWLSPGDSISYTTEKSNTFGFDVTVGAEAEVGIVLTKAKTKIDITVSGSWTSGVGITRSSTNNTKKGYRAVLGNQGYRVKYTKTKIVAPCNVKTTKGTIIFPKKGDLTFGRYSK</sequence>
<gene>
    <name evidence="1" type="ORF">ADL15_50670</name>
</gene>
<protein>
    <recommendedName>
        <fullName evidence="3">GH26 domain-containing protein</fullName>
    </recommendedName>
</protein>
<dbReference type="SUPFAM" id="SSF51445">
    <property type="entry name" value="(Trans)glycosidases"/>
    <property type="match status" value="1"/>
</dbReference>
<dbReference type="Proteomes" id="UP000053244">
    <property type="component" value="Unassembled WGS sequence"/>
</dbReference>
<accession>A0A101J736</accession>
<reference evidence="1 2" key="1">
    <citation type="submission" date="2015-10" db="EMBL/GenBank/DDBJ databases">
        <authorList>
            <person name="Gilbert D.G."/>
        </authorList>
    </citation>
    <scope>NUCLEOTIDE SEQUENCE [LARGE SCALE GENOMIC DNA]</scope>
    <source>
        <strain evidence="1 2">NRRL B-16712</strain>
    </source>
</reference>
<evidence type="ECO:0008006" key="3">
    <source>
        <dbReference type="Google" id="ProtNLM"/>
    </source>
</evidence>